<evidence type="ECO:0000313" key="8">
    <source>
        <dbReference type="EMBL" id="MBA4543383.1"/>
    </source>
</evidence>
<comment type="caution">
    <text evidence="8">The sequence shown here is derived from an EMBL/GenBank/DDBJ whole genome shotgun (WGS) entry which is preliminary data.</text>
</comment>
<accession>A0A7W1XB95</accession>
<keyword evidence="9" id="KW-1185">Reference proteome</keyword>
<evidence type="ECO:0000256" key="1">
    <source>
        <dbReference type="ARBA" id="ARBA00004651"/>
    </source>
</evidence>
<keyword evidence="3" id="KW-1003">Cell membrane</keyword>
<keyword evidence="4 7" id="KW-0812">Transmembrane</keyword>
<evidence type="ECO:0000256" key="2">
    <source>
        <dbReference type="ARBA" id="ARBA00008079"/>
    </source>
</evidence>
<evidence type="ECO:0000313" key="9">
    <source>
        <dbReference type="Proteomes" id="UP000530514"/>
    </source>
</evidence>
<sequence>MTENQHSDNHAVSPKPESAVKHLISFLIMIILTAAAFYVVIKSGSVVAEHLILPLILVFAVIQVFLQLFTFMHLGQKGSAYYAIFIMLGIVIAVISAVGIILM</sequence>
<feature type="transmembrane region" description="Helical" evidence="7">
    <location>
        <begin position="80"/>
        <end position="102"/>
    </location>
</feature>
<evidence type="ECO:0000256" key="5">
    <source>
        <dbReference type="ARBA" id="ARBA00022989"/>
    </source>
</evidence>
<dbReference type="GO" id="GO:0009486">
    <property type="term" value="F:cytochrome bo3 ubiquinol oxidase activity"/>
    <property type="evidence" value="ECO:0007669"/>
    <property type="project" value="TreeGrafter"/>
</dbReference>
<comment type="subcellular location">
    <subcellularLocation>
        <location evidence="1">Cell membrane</location>
        <topology evidence="1">Multi-pass membrane protein</topology>
    </subcellularLocation>
</comment>
<name>A0A7W1XB95_9BACL</name>
<protein>
    <submittedName>
        <fullName evidence="8">Cytochrome C oxidase subunit IV family protein</fullName>
    </submittedName>
</protein>
<dbReference type="GO" id="GO:0009319">
    <property type="term" value="C:cytochrome o ubiquinol oxidase complex"/>
    <property type="evidence" value="ECO:0007669"/>
    <property type="project" value="TreeGrafter"/>
</dbReference>
<dbReference type="EMBL" id="JACEIP010000015">
    <property type="protein sequence ID" value="MBA4543383.1"/>
    <property type="molecule type" value="Genomic_DNA"/>
</dbReference>
<dbReference type="Proteomes" id="UP000530514">
    <property type="component" value="Unassembled WGS sequence"/>
</dbReference>
<dbReference type="GO" id="GO:0005886">
    <property type="term" value="C:plasma membrane"/>
    <property type="evidence" value="ECO:0007669"/>
    <property type="project" value="UniProtKB-SubCell"/>
</dbReference>
<dbReference type="InterPro" id="IPR005171">
    <property type="entry name" value="Cyt_c_oxidase_su4_prok"/>
</dbReference>
<evidence type="ECO:0000256" key="6">
    <source>
        <dbReference type="ARBA" id="ARBA00023136"/>
    </source>
</evidence>
<dbReference type="OrthoDB" id="2989516at2"/>
<gene>
    <name evidence="8" type="ORF">H1164_10795</name>
</gene>
<dbReference type="AlphaFoldDB" id="A0A7W1XB95"/>
<proteinExistence type="inferred from homology"/>
<dbReference type="PANTHER" id="PTHR36835">
    <property type="entry name" value="CYTOCHROME BO(3) UBIQUINOL OXIDASE SUBUNIT 4"/>
    <property type="match status" value="1"/>
</dbReference>
<evidence type="ECO:0000256" key="4">
    <source>
        <dbReference type="ARBA" id="ARBA00022692"/>
    </source>
</evidence>
<feature type="transmembrane region" description="Helical" evidence="7">
    <location>
        <begin position="20"/>
        <end position="40"/>
    </location>
</feature>
<dbReference type="GO" id="GO:0015078">
    <property type="term" value="F:proton transmembrane transporter activity"/>
    <property type="evidence" value="ECO:0007669"/>
    <property type="project" value="TreeGrafter"/>
</dbReference>
<evidence type="ECO:0000256" key="7">
    <source>
        <dbReference type="SAM" id="Phobius"/>
    </source>
</evidence>
<comment type="similarity">
    <text evidence="2">Belongs to the cytochrome c oxidase bacterial subunit 4 family.</text>
</comment>
<dbReference type="Pfam" id="PF03626">
    <property type="entry name" value="COX4_pro"/>
    <property type="match status" value="1"/>
</dbReference>
<dbReference type="PANTHER" id="PTHR36835:SF1">
    <property type="entry name" value="CYTOCHROME BO(3) UBIQUINOL OXIDASE SUBUNIT 4"/>
    <property type="match status" value="1"/>
</dbReference>
<dbReference type="InterPro" id="IPR050968">
    <property type="entry name" value="Cytochrome_c_oxidase_bac_sub4"/>
</dbReference>
<dbReference type="RefSeq" id="WP_052154265.1">
    <property type="nucleotide sequence ID" value="NZ_JACEIP010000015.1"/>
</dbReference>
<dbReference type="GO" id="GO:0019646">
    <property type="term" value="P:aerobic electron transport chain"/>
    <property type="evidence" value="ECO:0007669"/>
    <property type="project" value="TreeGrafter"/>
</dbReference>
<keyword evidence="6 7" id="KW-0472">Membrane</keyword>
<reference evidence="8 9" key="1">
    <citation type="submission" date="2020-07" db="EMBL/GenBank/DDBJ databases">
        <authorList>
            <person name="Feng H."/>
        </authorList>
    </citation>
    <scope>NUCLEOTIDE SEQUENCE [LARGE SCALE GENOMIC DNA]</scope>
    <source>
        <strain evidence="9">s-11</strain>
    </source>
</reference>
<dbReference type="GO" id="GO:0015990">
    <property type="term" value="P:electron transport coupled proton transport"/>
    <property type="evidence" value="ECO:0007669"/>
    <property type="project" value="TreeGrafter"/>
</dbReference>
<evidence type="ECO:0000256" key="3">
    <source>
        <dbReference type="ARBA" id="ARBA00022475"/>
    </source>
</evidence>
<feature type="transmembrane region" description="Helical" evidence="7">
    <location>
        <begin position="52"/>
        <end position="74"/>
    </location>
</feature>
<organism evidence="8 9">
    <name type="scientific">Thermoactinomyces daqus</name>
    <dbReference type="NCBI Taxonomy" id="1329516"/>
    <lineage>
        <taxon>Bacteria</taxon>
        <taxon>Bacillati</taxon>
        <taxon>Bacillota</taxon>
        <taxon>Bacilli</taxon>
        <taxon>Bacillales</taxon>
        <taxon>Thermoactinomycetaceae</taxon>
        <taxon>Thermoactinomyces</taxon>
    </lineage>
</organism>
<keyword evidence="5 7" id="KW-1133">Transmembrane helix</keyword>